<reference evidence="1 2" key="1">
    <citation type="submission" date="2019-04" db="EMBL/GenBank/DDBJ databases">
        <authorList>
            <person name="Liu Q."/>
            <person name="Xin Y.-H."/>
        </authorList>
    </citation>
    <scope>NUCLEOTIDE SEQUENCE [LARGE SCALE GENOMIC DNA]</scope>
    <source>
        <strain evidence="1 2">AM23</strain>
    </source>
</reference>
<dbReference type="RefSeq" id="WP_136453837.1">
    <property type="nucleotide sequence ID" value="NZ_SSWH01000005.1"/>
</dbReference>
<evidence type="ECO:0000313" key="1">
    <source>
        <dbReference type="EMBL" id="THJ66736.1"/>
    </source>
</evidence>
<dbReference type="EMBL" id="SSWH01000005">
    <property type="protein sequence ID" value="THJ66736.1"/>
    <property type="molecule type" value="Genomic_DNA"/>
</dbReference>
<sequence length="64" mass="7170">MMREPAPLPASMDVDAAMVRRTTAACWPWNLSTVPTRTSAWPARSSTCRTAWSSTCRTIRTWAL</sequence>
<name>A0A4S5E5B9_9MICC</name>
<comment type="caution">
    <text evidence="1">The sequence shown here is derived from an EMBL/GenBank/DDBJ whole genome shotgun (WGS) entry which is preliminary data.</text>
</comment>
<dbReference type="Proteomes" id="UP000305233">
    <property type="component" value="Unassembled WGS sequence"/>
</dbReference>
<proteinExistence type="predicted"/>
<organism evidence="1 2">
    <name type="scientific">Arthrobacter echini</name>
    <dbReference type="NCBI Taxonomy" id="1529066"/>
    <lineage>
        <taxon>Bacteria</taxon>
        <taxon>Bacillati</taxon>
        <taxon>Actinomycetota</taxon>
        <taxon>Actinomycetes</taxon>
        <taxon>Micrococcales</taxon>
        <taxon>Micrococcaceae</taxon>
        <taxon>Arthrobacter</taxon>
    </lineage>
</organism>
<protein>
    <submittedName>
        <fullName evidence="1">Uncharacterized protein</fullName>
    </submittedName>
</protein>
<dbReference type="AlphaFoldDB" id="A0A4S5E5B9"/>
<accession>A0A4S5E5B9</accession>
<gene>
    <name evidence="1" type="ORF">E8P82_07285</name>
</gene>
<keyword evidence="2" id="KW-1185">Reference proteome</keyword>
<evidence type="ECO:0000313" key="2">
    <source>
        <dbReference type="Proteomes" id="UP000305233"/>
    </source>
</evidence>